<dbReference type="SMART" id="SM00421">
    <property type="entry name" value="HTH_LUXR"/>
    <property type="match status" value="1"/>
</dbReference>
<organism evidence="2 3">
    <name type="scientific">Streptomyces hintoniae</name>
    <dbReference type="NCBI Taxonomy" id="3075521"/>
    <lineage>
        <taxon>Bacteria</taxon>
        <taxon>Bacillati</taxon>
        <taxon>Actinomycetota</taxon>
        <taxon>Actinomycetes</taxon>
        <taxon>Kitasatosporales</taxon>
        <taxon>Streptomycetaceae</taxon>
        <taxon>Streptomyces</taxon>
    </lineage>
</organism>
<dbReference type="InterPro" id="IPR036388">
    <property type="entry name" value="WH-like_DNA-bd_sf"/>
</dbReference>
<protein>
    <submittedName>
        <fullName evidence="2">Helix-turn-helix transcriptional regulator</fullName>
    </submittedName>
</protein>
<dbReference type="InterPro" id="IPR000792">
    <property type="entry name" value="Tscrpt_reg_LuxR_C"/>
</dbReference>
<dbReference type="EMBL" id="JAVRFF010000001">
    <property type="protein sequence ID" value="MDT0470706.1"/>
    <property type="molecule type" value="Genomic_DNA"/>
</dbReference>
<dbReference type="Proteomes" id="UP001180489">
    <property type="component" value="Unassembled WGS sequence"/>
</dbReference>
<dbReference type="RefSeq" id="WP_311633773.1">
    <property type="nucleotide sequence ID" value="NZ_JAVRFF010000001.1"/>
</dbReference>
<evidence type="ECO:0000259" key="1">
    <source>
        <dbReference type="SMART" id="SM00421"/>
    </source>
</evidence>
<dbReference type="Pfam" id="PF00196">
    <property type="entry name" value="GerE"/>
    <property type="match status" value="1"/>
</dbReference>
<proteinExistence type="predicted"/>
<reference evidence="2" key="1">
    <citation type="submission" date="2024-05" db="EMBL/GenBank/DDBJ databases">
        <title>30 novel species of actinomycetes from the DSMZ collection.</title>
        <authorList>
            <person name="Nouioui I."/>
        </authorList>
    </citation>
    <scope>NUCLEOTIDE SEQUENCE</scope>
    <source>
        <strain evidence="2">DSM 41014</strain>
    </source>
</reference>
<gene>
    <name evidence="2" type="ORF">RM863_00940</name>
</gene>
<feature type="domain" description="HTH luxR-type" evidence="1">
    <location>
        <begin position="250"/>
        <end position="298"/>
    </location>
</feature>
<dbReference type="Gene3D" id="1.10.10.10">
    <property type="entry name" value="Winged helix-like DNA-binding domain superfamily/Winged helix DNA-binding domain"/>
    <property type="match status" value="1"/>
</dbReference>
<evidence type="ECO:0000313" key="3">
    <source>
        <dbReference type="Proteomes" id="UP001180489"/>
    </source>
</evidence>
<dbReference type="SUPFAM" id="SSF46894">
    <property type="entry name" value="C-terminal effector domain of the bipartite response regulators"/>
    <property type="match status" value="1"/>
</dbReference>
<evidence type="ECO:0000313" key="2">
    <source>
        <dbReference type="EMBL" id="MDT0470706.1"/>
    </source>
</evidence>
<accession>A0ABU2UBT5</accession>
<keyword evidence="3" id="KW-1185">Reference proteome</keyword>
<dbReference type="PANTHER" id="PTHR34293">
    <property type="entry name" value="HTH-TYPE TRANSCRIPTIONAL REGULATOR TRMBL2"/>
    <property type="match status" value="1"/>
</dbReference>
<dbReference type="InterPro" id="IPR016032">
    <property type="entry name" value="Sig_transdc_resp-reg_C-effctor"/>
</dbReference>
<name>A0ABU2UBT5_9ACTN</name>
<dbReference type="PANTHER" id="PTHR34293:SF1">
    <property type="entry name" value="HTH-TYPE TRANSCRIPTIONAL REGULATOR TRMBL2"/>
    <property type="match status" value="1"/>
</dbReference>
<comment type="caution">
    <text evidence="2">The sequence shown here is derived from an EMBL/GenBank/DDBJ whole genome shotgun (WGS) entry which is preliminary data.</text>
</comment>
<sequence length="305" mass="33608">MLGLTESEARQAVEYLEQAHLMEKHDERGAPPGAPREPARETRWRIVNPQIAASRLAASESRLRQSVVALGESRRQLDELFDVYSVLDGRRTPRHSVEVFAGPLAVAALTDRAALACEREAVSCRPEGPPPGERLEPEAARDLALLARGVRLRVLYRHSARHHPPLRAHLEQLVAAGAEVRTTPEPFGALTAYDRSVGFIPHHTLPEGTAVIRDPSTLAFLHRVFDQSWDVAAPFDGPPGAAVQCEQHDTILRLLSEGARDETIARRLGMSLRTCRRHIAEAFKEMGAQSRFQAGYLTGRGGRTG</sequence>
<dbReference type="InterPro" id="IPR051797">
    <property type="entry name" value="TrmB-like"/>
</dbReference>